<evidence type="ECO:0000256" key="5">
    <source>
        <dbReference type="SAM" id="MobiDB-lite"/>
    </source>
</evidence>
<keyword evidence="2 4" id="KW-0863">Zinc-finger</keyword>
<sequence length="280" mass="30847">MPRPLESPRPESDATETQIAQLLKEADRLIQSINTSFDLSALMAVNMRGFEASVAVAEMPKISYDFGDISSSTMNTASISSSPAPMIFDDSRIDAEIELIHLCCKNIDRNLSSIGLSPARMPALGTSRGISISDNNDVGKDPSSGRDIDAAHVADLHTSIPDWHATAENSLTTNRRSRKMHTFGDSVTQQTLRIVGEASRSCNKSGTPTATSSKRHRSAFKEDSYKCPVCWESVRQREPVSTKCGHVFCNTCIQSVLRLTHKCPMCNKKMSSRQTFRIYI</sequence>
<dbReference type="AlphaFoldDB" id="A0A6J2UKC6"/>
<dbReference type="Proteomes" id="UP000504634">
    <property type="component" value="Unplaced"/>
</dbReference>
<keyword evidence="3" id="KW-0862">Zinc</keyword>
<dbReference type="RefSeq" id="XP_030387682.1">
    <property type="nucleotide sequence ID" value="XM_030531822.1"/>
</dbReference>
<dbReference type="OrthoDB" id="6105938at2759"/>
<dbReference type="InterPro" id="IPR013083">
    <property type="entry name" value="Znf_RING/FYVE/PHD"/>
</dbReference>
<dbReference type="Pfam" id="PF13639">
    <property type="entry name" value="zf-RING_2"/>
    <property type="match status" value="1"/>
</dbReference>
<accession>A0A6J2UKC6</accession>
<dbReference type="PANTHER" id="PTHR23041:SF78">
    <property type="entry name" value="E3 UBIQUITIN-PROTEIN LIGASE RNF4"/>
    <property type="match status" value="1"/>
</dbReference>
<gene>
    <name evidence="8" type="primary">LOC115634230</name>
</gene>
<feature type="compositionally biased region" description="Polar residues" evidence="5">
    <location>
        <begin position="200"/>
        <end position="212"/>
    </location>
</feature>
<dbReference type="PROSITE" id="PS50089">
    <property type="entry name" value="ZF_RING_2"/>
    <property type="match status" value="1"/>
</dbReference>
<proteinExistence type="predicted"/>
<dbReference type="GO" id="GO:0045944">
    <property type="term" value="P:positive regulation of transcription by RNA polymerase II"/>
    <property type="evidence" value="ECO:0007669"/>
    <property type="project" value="TreeGrafter"/>
</dbReference>
<feature type="region of interest" description="Disordered" evidence="5">
    <location>
        <begin position="126"/>
        <end position="147"/>
    </location>
</feature>
<dbReference type="GeneID" id="115634230"/>
<evidence type="ECO:0000256" key="3">
    <source>
        <dbReference type="ARBA" id="ARBA00022833"/>
    </source>
</evidence>
<feature type="compositionally biased region" description="Basic and acidic residues" evidence="5">
    <location>
        <begin position="137"/>
        <end position="147"/>
    </location>
</feature>
<keyword evidence="7" id="KW-1185">Reference proteome</keyword>
<evidence type="ECO:0000256" key="1">
    <source>
        <dbReference type="ARBA" id="ARBA00022723"/>
    </source>
</evidence>
<dbReference type="SMART" id="SM00184">
    <property type="entry name" value="RING"/>
    <property type="match status" value="1"/>
</dbReference>
<reference evidence="8" key="1">
    <citation type="submission" date="2025-08" db="UniProtKB">
        <authorList>
            <consortium name="RefSeq"/>
        </authorList>
    </citation>
    <scope>IDENTIFICATION</scope>
    <source>
        <strain evidence="8">11010-0011.00</strain>
        <tissue evidence="8">Whole body</tissue>
    </source>
</reference>
<dbReference type="GO" id="GO:0008270">
    <property type="term" value="F:zinc ion binding"/>
    <property type="evidence" value="ECO:0007669"/>
    <property type="project" value="UniProtKB-KW"/>
</dbReference>
<feature type="region of interest" description="Disordered" evidence="5">
    <location>
        <begin position="198"/>
        <end position="217"/>
    </location>
</feature>
<evidence type="ECO:0000259" key="6">
    <source>
        <dbReference type="PROSITE" id="PS50089"/>
    </source>
</evidence>
<dbReference type="PROSITE" id="PS00518">
    <property type="entry name" value="ZF_RING_1"/>
    <property type="match status" value="1"/>
</dbReference>
<dbReference type="InterPro" id="IPR001841">
    <property type="entry name" value="Znf_RING"/>
</dbReference>
<organism evidence="7 8">
    <name type="scientific">Drosophila lebanonensis</name>
    <name type="common">Fruit fly</name>
    <name type="synonym">Scaptodrosophila lebanonensis</name>
    <dbReference type="NCBI Taxonomy" id="7225"/>
    <lineage>
        <taxon>Eukaryota</taxon>
        <taxon>Metazoa</taxon>
        <taxon>Ecdysozoa</taxon>
        <taxon>Arthropoda</taxon>
        <taxon>Hexapoda</taxon>
        <taxon>Insecta</taxon>
        <taxon>Pterygota</taxon>
        <taxon>Neoptera</taxon>
        <taxon>Endopterygota</taxon>
        <taxon>Diptera</taxon>
        <taxon>Brachycera</taxon>
        <taxon>Muscomorpha</taxon>
        <taxon>Ephydroidea</taxon>
        <taxon>Drosophilidae</taxon>
        <taxon>Scaptodrosophila</taxon>
    </lineage>
</organism>
<dbReference type="InterPro" id="IPR047134">
    <property type="entry name" value="RNF4"/>
</dbReference>
<dbReference type="InterPro" id="IPR017907">
    <property type="entry name" value="Znf_RING_CS"/>
</dbReference>
<feature type="domain" description="RING-type" evidence="6">
    <location>
        <begin position="227"/>
        <end position="267"/>
    </location>
</feature>
<dbReference type="SUPFAM" id="SSF57850">
    <property type="entry name" value="RING/U-box"/>
    <property type="match status" value="1"/>
</dbReference>
<name>A0A6J2UKC6_DROLE</name>
<evidence type="ECO:0000256" key="4">
    <source>
        <dbReference type="PROSITE-ProRule" id="PRU00175"/>
    </source>
</evidence>
<evidence type="ECO:0000313" key="7">
    <source>
        <dbReference type="Proteomes" id="UP000504634"/>
    </source>
</evidence>
<evidence type="ECO:0000256" key="2">
    <source>
        <dbReference type="ARBA" id="ARBA00022771"/>
    </source>
</evidence>
<dbReference type="PANTHER" id="PTHR23041">
    <property type="entry name" value="RING FINGER DOMAIN-CONTAINING"/>
    <property type="match status" value="1"/>
</dbReference>
<dbReference type="Gene3D" id="3.30.40.10">
    <property type="entry name" value="Zinc/RING finger domain, C3HC4 (zinc finger)"/>
    <property type="match status" value="1"/>
</dbReference>
<protein>
    <submittedName>
        <fullName evidence="8">Uncharacterized protein LOC115634230</fullName>
    </submittedName>
</protein>
<keyword evidence="1" id="KW-0479">Metal-binding</keyword>
<evidence type="ECO:0000313" key="8">
    <source>
        <dbReference type="RefSeq" id="XP_030387682.1"/>
    </source>
</evidence>